<feature type="domain" description="Nudix hydrolase" evidence="2">
    <location>
        <begin position="42"/>
        <end position="173"/>
    </location>
</feature>
<dbReference type="PANTHER" id="PTHR21340">
    <property type="entry name" value="DIADENOSINE 5,5-P1,P4-TETRAPHOSPHATE PYROPHOSPHOHYDROLASE MUTT"/>
    <property type="match status" value="1"/>
</dbReference>
<comment type="caution">
    <text evidence="3">The sequence shown here is derived from an EMBL/GenBank/DDBJ whole genome shotgun (WGS) entry which is preliminary data.</text>
</comment>
<dbReference type="Pfam" id="PF00293">
    <property type="entry name" value="NUDIX"/>
    <property type="match status" value="1"/>
</dbReference>
<evidence type="ECO:0000313" key="4">
    <source>
        <dbReference type="Proteomes" id="UP000179270"/>
    </source>
</evidence>
<sequence length="178" mass="21182">MKNVFEKEILTLKDRKKVNKKILQQFLKRIKVGKLTRNLNPADHFCTFIVPFDLKSKNIFIGHHINADQWIPPGGHIEEYEQPVNTVKREFEEELGVKITDKQIELFDLGITNVQGKQRSCKIHYDFWYLVFITKLNFKFDKKEFYKAQWLTIDESIKKVSHISIIKALNKLKNIHRL</sequence>
<evidence type="ECO:0000256" key="1">
    <source>
        <dbReference type="ARBA" id="ARBA00022801"/>
    </source>
</evidence>
<dbReference type="InterPro" id="IPR051325">
    <property type="entry name" value="Nudix_hydrolase_domain"/>
</dbReference>
<gene>
    <name evidence="3" type="ORF">A3A74_01645</name>
</gene>
<dbReference type="GO" id="GO:0004081">
    <property type="term" value="F:bis(5'-nucleosyl)-tetraphosphatase (asymmetrical) activity"/>
    <property type="evidence" value="ECO:0007669"/>
    <property type="project" value="TreeGrafter"/>
</dbReference>
<dbReference type="PROSITE" id="PS51462">
    <property type="entry name" value="NUDIX"/>
    <property type="match status" value="1"/>
</dbReference>
<dbReference type="EMBL" id="MGAF01000033">
    <property type="protein sequence ID" value="OGK40390.1"/>
    <property type="molecule type" value="Genomic_DNA"/>
</dbReference>
<protein>
    <recommendedName>
        <fullName evidence="2">Nudix hydrolase domain-containing protein</fullName>
    </recommendedName>
</protein>
<proteinExistence type="predicted"/>
<accession>A0A1F7IAM6</accession>
<dbReference type="PANTHER" id="PTHR21340:SF0">
    <property type="entry name" value="BIS(5'-NUCLEOSYL)-TETRAPHOSPHATASE [ASYMMETRICAL]"/>
    <property type="match status" value="1"/>
</dbReference>
<dbReference type="InterPro" id="IPR020084">
    <property type="entry name" value="NUDIX_hydrolase_CS"/>
</dbReference>
<dbReference type="InterPro" id="IPR015797">
    <property type="entry name" value="NUDIX_hydrolase-like_dom_sf"/>
</dbReference>
<evidence type="ECO:0000313" key="3">
    <source>
        <dbReference type="EMBL" id="OGK40390.1"/>
    </source>
</evidence>
<evidence type="ECO:0000259" key="2">
    <source>
        <dbReference type="PROSITE" id="PS51462"/>
    </source>
</evidence>
<reference evidence="3 4" key="1">
    <citation type="journal article" date="2016" name="Nat. Commun.">
        <title>Thousands of microbial genomes shed light on interconnected biogeochemical processes in an aquifer system.</title>
        <authorList>
            <person name="Anantharaman K."/>
            <person name="Brown C.T."/>
            <person name="Hug L.A."/>
            <person name="Sharon I."/>
            <person name="Castelle C.J."/>
            <person name="Probst A.J."/>
            <person name="Thomas B.C."/>
            <person name="Singh A."/>
            <person name="Wilkins M.J."/>
            <person name="Karaoz U."/>
            <person name="Brodie E.L."/>
            <person name="Williams K.H."/>
            <person name="Hubbard S.S."/>
            <person name="Banfield J.F."/>
        </authorList>
    </citation>
    <scope>NUCLEOTIDE SEQUENCE [LARGE SCALE GENOMIC DNA]</scope>
</reference>
<dbReference type="GO" id="GO:0006754">
    <property type="term" value="P:ATP biosynthetic process"/>
    <property type="evidence" value="ECO:0007669"/>
    <property type="project" value="TreeGrafter"/>
</dbReference>
<dbReference type="InterPro" id="IPR000086">
    <property type="entry name" value="NUDIX_hydrolase_dom"/>
</dbReference>
<dbReference type="PROSITE" id="PS00893">
    <property type="entry name" value="NUDIX_BOX"/>
    <property type="match status" value="1"/>
</dbReference>
<dbReference type="Proteomes" id="UP000179270">
    <property type="component" value="Unassembled WGS sequence"/>
</dbReference>
<dbReference type="GO" id="GO:0006167">
    <property type="term" value="P:AMP biosynthetic process"/>
    <property type="evidence" value="ECO:0007669"/>
    <property type="project" value="TreeGrafter"/>
</dbReference>
<dbReference type="Gene3D" id="3.90.79.10">
    <property type="entry name" value="Nucleoside Triphosphate Pyrophosphohydrolase"/>
    <property type="match status" value="1"/>
</dbReference>
<dbReference type="AlphaFoldDB" id="A0A1F7IAM6"/>
<keyword evidence="1" id="KW-0378">Hydrolase</keyword>
<dbReference type="STRING" id="1802055.A3A74_01645"/>
<dbReference type="SUPFAM" id="SSF55811">
    <property type="entry name" value="Nudix"/>
    <property type="match status" value="1"/>
</dbReference>
<organism evidence="3 4">
    <name type="scientific">Candidatus Roizmanbacteria bacterium RIFCSPLOWO2_01_FULL_35_13</name>
    <dbReference type="NCBI Taxonomy" id="1802055"/>
    <lineage>
        <taxon>Bacteria</taxon>
        <taxon>Candidatus Roizmaniibacteriota</taxon>
    </lineage>
</organism>
<name>A0A1F7IAM6_9BACT</name>